<dbReference type="PANTHER" id="PTHR42811">
    <property type="entry name" value="SERINE ACETYLTRANSFERASE"/>
    <property type="match status" value="1"/>
</dbReference>
<protein>
    <recommendedName>
        <fullName evidence="2 6">Serine acetyltransferase</fullName>
        <ecNumber evidence="6">2.3.1.30</ecNumber>
    </recommendedName>
</protein>
<dbReference type="GO" id="GO:0006535">
    <property type="term" value="P:cysteine biosynthetic process from serine"/>
    <property type="evidence" value="ECO:0007669"/>
    <property type="project" value="InterPro"/>
</dbReference>
<dbReference type="PROSITE" id="PS00101">
    <property type="entry name" value="HEXAPEP_TRANSFERASES"/>
    <property type="match status" value="1"/>
</dbReference>
<keyword evidence="5 6" id="KW-0012">Acyltransferase</keyword>
<dbReference type="SUPFAM" id="SSF51161">
    <property type="entry name" value="Trimeric LpxA-like enzymes"/>
    <property type="match status" value="1"/>
</dbReference>
<keyword evidence="8" id="KW-1185">Reference proteome</keyword>
<dbReference type="EMBL" id="FMXP01000034">
    <property type="protein sequence ID" value="SDB41928.1"/>
    <property type="molecule type" value="Genomic_DNA"/>
</dbReference>
<dbReference type="Pfam" id="PF00132">
    <property type="entry name" value="Hexapep"/>
    <property type="match status" value="1"/>
</dbReference>
<dbReference type="Proteomes" id="UP000182508">
    <property type="component" value="Unassembled WGS sequence"/>
</dbReference>
<evidence type="ECO:0000256" key="1">
    <source>
        <dbReference type="ARBA" id="ARBA00007274"/>
    </source>
</evidence>
<dbReference type="GO" id="GO:0009001">
    <property type="term" value="F:serine O-acetyltransferase activity"/>
    <property type="evidence" value="ECO:0007669"/>
    <property type="project" value="UniProtKB-EC"/>
</dbReference>
<dbReference type="InterPro" id="IPR001451">
    <property type="entry name" value="Hexapep"/>
</dbReference>
<dbReference type="InterPro" id="IPR018357">
    <property type="entry name" value="Hexapep_transf_CS"/>
</dbReference>
<dbReference type="InterPro" id="IPR005881">
    <property type="entry name" value="Ser_O-AcTrfase"/>
</dbReference>
<evidence type="ECO:0000256" key="6">
    <source>
        <dbReference type="PIRNR" id="PIRNR000441"/>
    </source>
</evidence>
<name>A0A1G6D9X7_9STRE</name>
<organism evidence="7 8">
    <name type="scientific">Streptococcus henryi</name>
    <dbReference type="NCBI Taxonomy" id="439219"/>
    <lineage>
        <taxon>Bacteria</taxon>
        <taxon>Bacillati</taxon>
        <taxon>Bacillota</taxon>
        <taxon>Bacilli</taxon>
        <taxon>Lactobacillales</taxon>
        <taxon>Streptococcaceae</taxon>
        <taxon>Streptococcus</taxon>
    </lineage>
</organism>
<dbReference type="STRING" id="439219.SAMN02910293_02063"/>
<dbReference type="CDD" id="cd03354">
    <property type="entry name" value="LbH_SAT"/>
    <property type="match status" value="1"/>
</dbReference>
<gene>
    <name evidence="7" type="ORF">SAMN02910293_02063</name>
</gene>
<accession>A0A1G6D9X7</accession>
<dbReference type="EC" id="2.3.1.30" evidence="6"/>
<dbReference type="RefSeq" id="WP_245686269.1">
    <property type="nucleotide sequence ID" value="NZ_FMXP01000034.1"/>
</dbReference>
<evidence type="ECO:0000256" key="3">
    <source>
        <dbReference type="ARBA" id="ARBA00022679"/>
    </source>
</evidence>
<comment type="similarity">
    <text evidence="1 6">Belongs to the transferase hexapeptide repeat family.</text>
</comment>
<evidence type="ECO:0000256" key="5">
    <source>
        <dbReference type="ARBA" id="ARBA00023315"/>
    </source>
</evidence>
<keyword evidence="3 6" id="KW-0808">Transferase</keyword>
<dbReference type="Gene3D" id="2.160.10.10">
    <property type="entry name" value="Hexapeptide repeat proteins"/>
    <property type="match status" value="1"/>
</dbReference>
<proteinExistence type="inferred from homology"/>
<dbReference type="AlphaFoldDB" id="A0A1G6D9X7"/>
<evidence type="ECO:0000313" key="8">
    <source>
        <dbReference type="Proteomes" id="UP000182508"/>
    </source>
</evidence>
<evidence type="ECO:0000313" key="7">
    <source>
        <dbReference type="EMBL" id="SDB41928.1"/>
    </source>
</evidence>
<comment type="catalytic activity">
    <reaction evidence="6">
        <text>L-serine + acetyl-CoA = O-acetyl-L-serine + CoA</text>
        <dbReference type="Rhea" id="RHEA:24560"/>
        <dbReference type="ChEBI" id="CHEBI:33384"/>
        <dbReference type="ChEBI" id="CHEBI:57287"/>
        <dbReference type="ChEBI" id="CHEBI:57288"/>
        <dbReference type="ChEBI" id="CHEBI:58340"/>
        <dbReference type="EC" id="2.3.1.30"/>
    </reaction>
</comment>
<reference evidence="7 8" key="1">
    <citation type="submission" date="2016-10" db="EMBL/GenBank/DDBJ databases">
        <authorList>
            <person name="de Groot N.N."/>
        </authorList>
    </citation>
    <scope>NUCLEOTIDE SEQUENCE [LARGE SCALE GENOMIC DNA]</scope>
    <source>
        <strain evidence="7 8">A-4</strain>
    </source>
</reference>
<keyword evidence="4" id="KW-0677">Repeat</keyword>
<sequence length="180" mass="20650">MKNKMENTKLLLDKKRWSNKKPYLLPQYRFVRFKRKCESYRKNRNYFFFLIYRVIYQYYKTRYLTDIPASVEIGAGFKIEHLGNIVVNPNAIIGENVTILNGVLIGQQNRGRNKGYPTIGNKVWIGTNSIIVGAVTIGNNVLIAPGSYVNFDVPDNSIVIRNPGEIIPNMEATKGYIINN</sequence>
<evidence type="ECO:0000256" key="2">
    <source>
        <dbReference type="ARBA" id="ARBA00018522"/>
    </source>
</evidence>
<dbReference type="InterPro" id="IPR045304">
    <property type="entry name" value="LbH_SAT"/>
</dbReference>
<dbReference type="GO" id="GO:0005737">
    <property type="term" value="C:cytoplasm"/>
    <property type="evidence" value="ECO:0007669"/>
    <property type="project" value="InterPro"/>
</dbReference>
<dbReference type="InterPro" id="IPR011004">
    <property type="entry name" value="Trimer_LpxA-like_sf"/>
</dbReference>
<evidence type="ECO:0000256" key="4">
    <source>
        <dbReference type="ARBA" id="ARBA00022737"/>
    </source>
</evidence>
<dbReference type="PIRSF" id="PIRSF000441">
    <property type="entry name" value="CysE"/>
    <property type="match status" value="1"/>
</dbReference>